<name>A0A6A6QD02_9PEZI</name>
<feature type="transmembrane region" description="Helical" evidence="6">
    <location>
        <begin position="249"/>
        <end position="269"/>
    </location>
</feature>
<feature type="transmembrane region" description="Helical" evidence="6">
    <location>
        <begin position="57"/>
        <end position="82"/>
    </location>
</feature>
<feature type="region of interest" description="Disordered" evidence="5">
    <location>
        <begin position="141"/>
        <end position="164"/>
    </location>
</feature>
<evidence type="ECO:0000313" key="9">
    <source>
        <dbReference type="Proteomes" id="UP000799750"/>
    </source>
</evidence>
<gene>
    <name evidence="8" type="ORF">BU16DRAFT_495628</name>
</gene>
<feature type="compositionally biased region" description="Basic and acidic residues" evidence="5">
    <location>
        <begin position="141"/>
        <end position="151"/>
    </location>
</feature>
<dbReference type="PANTHER" id="PTHR23051">
    <property type="entry name" value="SOLUTE CARRIER FAMILY 35, MEMBER F5"/>
    <property type="match status" value="1"/>
</dbReference>
<dbReference type="InterPro" id="IPR025016">
    <property type="entry name" value="DUF3955"/>
</dbReference>
<feature type="transmembrane region" description="Helical" evidence="6">
    <location>
        <begin position="388"/>
        <end position="408"/>
    </location>
</feature>
<dbReference type="SUPFAM" id="SSF103481">
    <property type="entry name" value="Multidrug resistance efflux transporter EmrE"/>
    <property type="match status" value="2"/>
</dbReference>
<feature type="transmembrane region" description="Helical" evidence="6">
    <location>
        <begin position="289"/>
        <end position="310"/>
    </location>
</feature>
<evidence type="ECO:0000256" key="6">
    <source>
        <dbReference type="SAM" id="Phobius"/>
    </source>
</evidence>
<dbReference type="Proteomes" id="UP000799750">
    <property type="component" value="Unassembled WGS sequence"/>
</dbReference>
<accession>A0A6A6QD02</accession>
<sequence length="454" mass="50119">MSPGQSPIAIDTSPMLPRVASIDSVSSADLDSPVSPASIVSEWSEGKQPQPGRWRHTVGIILLLATVFLWTASNFLASTIFADNEYSKPYFVTYTNTAFFIIPLFPMLLRHLYDDRFRMSTLRELLQRRVGKYKLLRDHEDEDDNLSKSDGRSQSSRRSRSPSAQMLLEEDMGNSQELSGSVHSQRPGLTLAETAKLSLEFCILWFLANYFAAACLEYTTVASSTILASTSSIWTLFSGSMMGVERFTLRKLFGVLASLAGIALISTVDVSGENDENRGTFPHKSPRELAIGDSMAFFSAVLYGFYAVLMKKRIGDESKVNMPLFFGLVGLFNCILLWPGLIILHVTGVETFELPPTSRILTIVLVNSASSLVSDFCWAYAMLLTSPLVVTVGLSLTIPLSLVGQMILDSQYSSALYWVGAVIMFISFIFINHEDKRDEDGPPLSQSDSSLIVA</sequence>
<evidence type="ECO:0000256" key="2">
    <source>
        <dbReference type="ARBA" id="ARBA00022692"/>
    </source>
</evidence>
<keyword evidence="3 6" id="KW-1133">Transmembrane helix</keyword>
<evidence type="ECO:0000259" key="7">
    <source>
        <dbReference type="Pfam" id="PF13127"/>
    </source>
</evidence>
<keyword evidence="9" id="KW-1185">Reference proteome</keyword>
<keyword evidence="2 6" id="KW-0812">Transmembrane</keyword>
<dbReference type="AlphaFoldDB" id="A0A6A6QD02"/>
<feature type="domain" description="DUF3955" evidence="7">
    <location>
        <begin position="57"/>
        <end position="107"/>
    </location>
</feature>
<evidence type="ECO:0000313" key="8">
    <source>
        <dbReference type="EMBL" id="KAF2490142.1"/>
    </source>
</evidence>
<dbReference type="EMBL" id="MU004198">
    <property type="protein sequence ID" value="KAF2490142.1"/>
    <property type="molecule type" value="Genomic_DNA"/>
</dbReference>
<reference evidence="8" key="1">
    <citation type="journal article" date="2020" name="Stud. Mycol.">
        <title>101 Dothideomycetes genomes: a test case for predicting lifestyles and emergence of pathogens.</title>
        <authorList>
            <person name="Haridas S."/>
            <person name="Albert R."/>
            <person name="Binder M."/>
            <person name="Bloem J."/>
            <person name="Labutti K."/>
            <person name="Salamov A."/>
            <person name="Andreopoulos B."/>
            <person name="Baker S."/>
            <person name="Barry K."/>
            <person name="Bills G."/>
            <person name="Bluhm B."/>
            <person name="Cannon C."/>
            <person name="Castanera R."/>
            <person name="Culley D."/>
            <person name="Daum C."/>
            <person name="Ezra D."/>
            <person name="Gonzalez J."/>
            <person name="Henrissat B."/>
            <person name="Kuo A."/>
            <person name="Liang C."/>
            <person name="Lipzen A."/>
            <person name="Lutzoni F."/>
            <person name="Magnuson J."/>
            <person name="Mondo S."/>
            <person name="Nolan M."/>
            <person name="Ohm R."/>
            <person name="Pangilinan J."/>
            <person name="Park H.-J."/>
            <person name="Ramirez L."/>
            <person name="Alfaro M."/>
            <person name="Sun H."/>
            <person name="Tritt A."/>
            <person name="Yoshinaga Y."/>
            <person name="Zwiers L.-H."/>
            <person name="Turgeon B."/>
            <person name="Goodwin S."/>
            <person name="Spatafora J."/>
            <person name="Crous P."/>
            <person name="Grigoriev I."/>
        </authorList>
    </citation>
    <scope>NUCLEOTIDE SEQUENCE</scope>
    <source>
        <strain evidence="8">CBS 269.34</strain>
    </source>
</reference>
<dbReference type="GO" id="GO:0000329">
    <property type="term" value="C:fungal-type vacuole membrane"/>
    <property type="evidence" value="ECO:0007669"/>
    <property type="project" value="TreeGrafter"/>
</dbReference>
<evidence type="ECO:0000256" key="5">
    <source>
        <dbReference type="SAM" id="MobiDB-lite"/>
    </source>
</evidence>
<keyword evidence="4 6" id="KW-0472">Membrane</keyword>
<comment type="subcellular location">
    <subcellularLocation>
        <location evidence="1">Membrane</location>
        <topology evidence="1">Multi-pass membrane protein</topology>
    </subcellularLocation>
</comment>
<evidence type="ECO:0000256" key="4">
    <source>
        <dbReference type="ARBA" id="ARBA00023136"/>
    </source>
</evidence>
<proteinExistence type="predicted"/>
<dbReference type="OrthoDB" id="1436450at2759"/>
<feature type="transmembrane region" description="Helical" evidence="6">
    <location>
        <begin position="414"/>
        <end position="431"/>
    </location>
</feature>
<evidence type="ECO:0000256" key="1">
    <source>
        <dbReference type="ARBA" id="ARBA00004141"/>
    </source>
</evidence>
<organism evidence="8 9">
    <name type="scientific">Lophium mytilinum</name>
    <dbReference type="NCBI Taxonomy" id="390894"/>
    <lineage>
        <taxon>Eukaryota</taxon>
        <taxon>Fungi</taxon>
        <taxon>Dikarya</taxon>
        <taxon>Ascomycota</taxon>
        <taxon>Pezizomycotina</taxon>
        <taxon>Dothideomycetes</taxon>
        <taxon>Pleosporomycetidae</taxon>
        <taxon>Mytilinidiales</taxon>
        <taxon>Mytilinidiaceae</taxon>
        <taxon>Lophium</taxon>
    </lineage>
</organism>
<dbReference type="PANTHER" id="PTHR23051:SF0">
    <property type="entry name" value="SOLUTE CARRIER FAMILY 35 MEMBER F5"/>
    <property type="match status" value="1"/>
</dbReference>
<dbReference type="InterPro" id="IPR037185">
    <property type="entry name" value="EmrE-like"/>
</dbReference>
<feature type="transmembrane region" description="Helical" evidence="6">
    <location>
        <begin position="94"/>
        <end position="113"/>
    </location>
</feature>
<evidence type="ECO:0000256" key="3">
    <source>
        <dbReference type="ARBA" id="ARBA00022989"/>
    </source>
</evidence>
<dbReference type="Pfam" id="PF13127">
    <property type="entry name" value="DUF3955"/>
    <property type="match status" value="1"/>
</dbReference>
<feature type="transmembrane region" description="Helical" evidence="6">
    <location>
        <begin position="322"/>
        <end position="348"/>
    </location>
</feature>
<protein>
    <submittedName>
        <fullName evidence="8">Vacuolar membrane protein</fullName>
    </submittedName>
</protein>